<protein>
    <submittedName>
        <fullName evidence="1">Uncharacterized protein</fullName>
    </submittedName>
</protein>
<proteinExistence type="predicted"/>
<dbReference type="RefSeq" id="WP_077275900.1">
    <property type="nucleotide sequence ID" value="NZ_CP019609.1"/>
</dbReference>
<dbReference type="Proteomes" id="UP000188246">
    <property type="component" value="Chromosome"/>
</dbReference>
<keyword evidence="2" id="KW-1185">Reference proteome</keyword>
<sequence length="82" mass="9718">MSKEKFVSSKLKADTYTRLLAISKKEEKSTSELIDEMIDNRLSKELQNDFSEDVEKQIYKLRKNILEDIEINRSLYKILKGF</sequence>
<evidence type="ECO:0000313" key="2">
    <source>
        <dbReference type="Proteomes" id="UP000188246"/>
    </source>
</evidence>
<dbReference type="STRING" id="633807.BW732_05945"/>
<dbReference type="KEGG" id="vpi:BW732_05945"/>
<name>A0A1Q2D672_9ENTE</name>
<accession>A0A1Q2D672</accession>
<dbReference type="AlphaFoldDB" id="A0A1Q2D672"/>
<reference evidence="1 2" key="1">
    <citation type="journal article" date="2010" name="Int. J. Syst. Evol. Microbiol.">
        <title>Vagococcus penaei sp. nov., isolated from spoilage microbiota of cooked shrimp (Penaeus vannamei).</title>
        <authorList>
            <person name="Jaffres E."/>
            <person name="Prevost H."/>
            <person name="Rossero A."/>
            <person name="Joffraud J.J."/>
            <person name="Dousset X."/>
        </authorList>
    </citation>
    <scope>NUCLEOTIDE SEQUENCE [LARGE SCALE GENOMIC DNA]</scope>
    <source>
        <strain evidence="1 2">CD276</strain>
    </source>
</reference>
<organism evidence="1 2">
    <name type="scientific">Vagococcus penaei</name>
    <dbReference type="NCBI Taxonomy" id="633807"/>
    <lineage>
        <taxon>Bacteria</taxon>
        <taxon>Bacillati</taxon>
        <taxon>Bacillota</taxon>
        <taxon>Bacilli</taxon>
        <taxon>Lactobacillales</taxon>
        <taxon>Enterococcaceae</taxon>
        <taxon>Vagococcus</taxon>
    </lineage>
</organism>
<evidence type="ECO:0000313" key="1">
    <source>
        <dbReference type="EMBL" id="AQP53823.1"/>
    </source>
</evidence>
<dbReference type="EMBL" id="CP019609">
    <property type="protein sequence ID" value="AQP53823.1"/>
    <property type="molecule type" value="Genomic_DNA"/>
</dbReference>
<gene>
    <name evidence="1" type="ORF">BW732_05945</name>
</gene>